<dbReference type="Proteomes" id="UP000790347">
    <property type="component" value="Unassembled WGS sequence"/>
</dbReference>
<dbReference type="EMBL" id="ASGP02000008">
    <property type="protein sequence ID" value="KAH9494202.1"/>
    <property type="molecule type" value="Genomic_DNA"/>
</dbReference>
<evidence type="ECO:0000256" key="1">
    <source>
        <dbReference type="SAM" id="Phobius"/>
    </source>
</evidence>
<comment type="caution">
    <text evidence="2">The sequence shown here is derived from an EMBL/GenBank/DDBJ whole genome shotgun (WGS) entry which is preliminary data.</text>
</comment>
<keyword evidence="1" id="KW-0812">Transmembrane</keyword>
<feature type="transmembrane region" description="Helical" evidence="1">
    <location>
        <begin position="12"/>
        <end position="32"/>
    </location>
</feature>
<protein>
    <submittedName>
        <fullName evidence="2">Uncharacterized protein</fullName>
    </submittedName>
</protein>
<evidence type="ECO:0000313" key="3">
    <source>
        <dbReference type="Proteomes" id="UP000790347"/>
    </source>
</evidence>
<proteinExistence type="predicted"/>
<name>A0A922L1Q5_DERFA</name>
<keyword evidence="3" id="KW-1185">Reference proteome</keyword>
<sequence length="92" mass="10603">MNSMKNSCNKKSSSTSLITVMVIISMIISQLFNHQSDAFITRFNRDHKIYYKAGGGYPVIGLNYWKQRIKWIMTGTFDQSIKSMNNNKKSKS</sequence>
<accession>A0A922L1Q5</accession>
<keyword evidence="1" id="KW-0472">Membrane</keyword>
<evidence type="ECO:0000313" key="2">
    <source>
        <dbReference type="EMBL" id="KAH9494202.1"/>
    </source>
</evidence>
<reference evidence="2" key="2">
    <citation type="journal article" date="2022" name="Res Sq">
        <title>Comparative Genomics Reveals Insights into the Divergent Evolution of Astigmatic Mites and Household Pest Adaptations.</title>
        <authorList>
            <person name="Xiong Q."/>
            <person name="Wan A.T.-Y."/>
            <person name="Liu X.-Y."/>
            <person name="Fung C.S.-H."/>
            <person name="Xiao X."/>
            <person name="Malainual N."/>
            <person name="Hou J."/>
            <person name="Wang L."/>
            <person name="Wang M."/>
            <person name="Yang K."/>
            <person name="Cui Y."/>
            <person name="Leung E."/>
            <person name="Nong W."/>
            <person name="Shin S.-K."/>
            <person name="Au S."/>
            <person name="Jeong K.Y."/>
            <person name="Chew F.T."/>
            <person name="Hui J."/>
            <person name="Leung T.F."/>
            <person name="Tungtrongchitr A."/>
            <person name="Zhong N."/>
            <person name="Liu Z."/>
            <person name="Tsui S."/>
        </authorList>
    </citation>
    <scope>NUCLEOTIDE SEQUENCE</scope>
    <source>
        <strain evidence="2">Derf</strain>
        <tissue evidence="2">Whole organism</tissue>
    </source>
</reference>
<gene>
    <name evidence="2" type="ORF">DERF_014908</name>
</gene>
<dbReference type="AlphaFoldDB" id="A0A922L1Q5"/>
<organism evidence="2 3">
    <name type="scientific">Dermatophagoides farinae</name>
    <name type="common">American house dust mite</name>
    <dbReference type="NCBI Taxonomy" id="6954"/>
    <lineage>
        <taxon>Eukaryota</taxon>
        <taxon>Metazoa</taxon>
        <taxon>Ecdysozoa</taxon>
        <taxon>Arthropoda</taxon>
        <taxon>Chelicerata</taxon>
        <taxon>Arachnida</taxon>
        <taxon>Acari</taxon>
        <taxon>Acariformes</taxon>
        <taxon>Sarcoptiformes</taxon>
        <taxon>Astigmata</taxon>
        <taxon>Psoroptidia</taxon>
        <taxon>Analgoidea</taxon>
        <taxon>Pyroglyphidae</taxon>
        <taxon>Dermatophagoidinae</taxon>
        <taxon>Dermatophagoides</taxon>
    </lineage>
</organism>
<keyword evidence="1" id="KW-1133">Transmembrane helix</keyword>
<reference evidence="2" key="1">
    <citation type="submission" date="2013-05" db="EMBL/GenBank/DDBJ databases">
        <authorList>
            <person name="Yim A.K.Y."/>
            <person name="Chan T.F."/>
            <person name="Ji K.M."/>
            <person name="Liu X.Y."/>
            <person name="Zhou J.W."/>
            <person name="Li R.Q."/>
            <person name="Yang K.Y."/>
            <person name="Li J."/>
            <person name="Li M."/>
            <person name="Law P.T.W."/>
            <person name="Wu Y.L."/>
            <person name="Cai Z.L."/>
            <person name="Qin H."/>
            <person name="Bao Y."/>
            <person name="Leung R.K.K."/>
            <person name="Ng P.K.S."/>
            <person name="Zou J."/>
            <person name="Zhong X.J."/>
            <person name="Ran P.X."/>
            <person name="Zhong N.S."/>
            <person name="Liu Z.G."/>
            <person name="Tsui S.K.W."/>
        </authorList>
    </citation>
    <scope>NUCLEOTIDE SEQUENCE</scope>
    <source>
        <strain evidence="2">Derf</strain>
        <tissue evidence="2">Whole organism</tissue>
    </source>
</reference>